<keyword evidence="8" id="KW-1185">Reference proteome</keyword>
<dbReference type="GO" id="GO:0016020">
    <property type="term" value="C:membrane"/>
    <property type="evidence" value="ECO:0007669"/>
    <property type="project" value="UniProtKB-SubCell"/>
</dbReference>
<organism evidence="7 8">
    <name type="scientific">Pristionchus mayeri</name>
    <dbReference type="NCBI Taxonomy" id="1317129"/>
    <lineage>
        <taxon>Eukaryota</taxon>
        <taxon>Metazoa</taxon>
        <taxon>Ecdysozoa</taxon>
        <taxon>Nematoda</taxon>
        <taxon>Chromadorea</taxon>
        <taxon>Rhabditida</taxon>
        <taxon>Rhabditina</taxon>
        <taxon>Diplogasteromorpha</taxon>
        <taxon>Diplogasteroidea</taxon>
        <taxon>Neodiplogasteridae</taxon>
        <taxon>Pristionchus</taxon>
    </lineage>
</organism>
<feature type="transmembrane region" description="Helical" evidence="6">
    <location>
        <begin position="6"/>
        <end position="31"/>
    </location>
</feature>
<feature type="non-terminal residue" evidence="7">
    <location>
        <position position="107"/>
    </location>
</feature>
<feature type="transmembrane region" description="Helical" evidence="6">
    <location>
        <begin position="69"/>
        <end position="87"/>
    </location>
</feature>
<keyword evidence="5 6" id="KW-0472">Membrane</keyword>
<keyword evidence="3 6" id="KW-0812">Transmembrane</keyword>
<dbReference type="PANTHER" id="PTHR22945:SF40">
    <property type="entry name" value="SERPENTINE RECEPTOR, CLASS D (DELTA)-RELATED"/>
    <property type="match status" value="1"/>
</dbReference>
<keyword evidence="4 6" id="KW-1133">Transmembrane helix</keyword>
<evidence type="ECO:0000256" key="6">
    <source>
        <dbReference type="SAM" id="Phobius"/>
    </source>
</evidence>
<dbReference type="PANTHER" id="PTHR22945">
    <property type="entry name" value="SERPENTINE RECEPTOR, CLASS D DELTA"/>
    <property type="match status" value="1"/>
</dbReference>
<reference evidence="8" key="1">
    <citation type="submission" date="2022-10" db="EMBL/GenBank/DDBJ databases">
        <title>Genome assembly of Pristionchus species.</title>
        <authorList>
            <person name="Yoshida K."/>
            <person name="Sommer R.J."/>
        </authorList>
    </citation>
    <scope>NUCLEOTIDE SEQUENCE [LARGE SCALE GENOMIC DNA]</scope>
    <source>
        <strain evidence="8">RS5460</strain>
    </source>
</reference>
<comment type="caution">
    <text evidence="7">The sequence shown here is derived from an EMBL/GenBank/DDBJ whole genome shotgun (WGS) entry which is preliminary data.</text>
</comment>
<dbReference type="Pfam" id="PF10317">
    <property type="entry name" value="7TM_GPCR_Srd"/>
    <property type="match status" value="1"/>
</dbReference>
<protein>
    <recommendedName>
        <fullName evidence="9">G protein-coupled receptor</fullName>
    </recommendedName>
</protein>
<dbReference type="Proteomes" id="UP001328107">
    <property type="component" value="Unassembled WGS sequence"/>
</dbReference>
<gene>
    <name evidence="7" type="ORF">PMAYCL1PPCAC_32742</name>
</gene>
<dbReference type="EMBL" id="BTRK01000006">
    <property type="protein sequence ID" value="GMR62547.1"/>
    <property type="molecule type" value="Genomic_DNA"/>
</dbReference>
<evidence type="ECO:0008006" key="9">
    <source>
        <dbReference type="Google" id="ProtNLM"/>
    </source>
</evidence>
<evidence type="ECO:0000313" key="8">
    <source>
        <dbReference type="Proteomes" id="UP001328107"/>
    </source>
</evidence>
<evidence type="ECO:0000256" key="4">
    <source>
        <dbReference type="ARBA" id="ARBA00022989"/>
    </source>
</evidence>
<feature type="non-terminal residue" evidence="7">
    <location>
        <position position="1"/>
    </location>
</feature>
<dbReference type="AlphaFoldDB" id="A0AAN5IDQ3"/>
<name>A0AAN5IDQ3_9BILA</name>
<comment type="similarity">
    <text evidence="2">Belongs to the nematode receptor-like protein srd family.</text>
</comment>
<comment type="subcellular location">
    <subcellularLocation>
        <location evidence="1">Membrane</location>
        <topology evidence="1">Multi-pass membrane protein</topology>
    </subcellularLocation>
</comment>
<evidence type="ECO:0000256" key="1">
    <source>
        <dbReference type="ARBA" id="ARBA00004141"/>
    </source>
</evidence>
<evidence type="ECO:0000256" key="5">
    <source>
        <dbReference type="ARBA" id="ARBA00023136"/>
    </source>
</evidence>
<accession>A0AAN5IDQ3</accession>
<evidence type="ECO:0000313" key="7">
    <source>
        <dbReference type="EMBL" id="GMR62547.1"/>
    </source>
</evidence>
<dbReference type="InterPro" id="IPR050920">
    <property type="entry name" value="Nematode_rcpt-like_delta"/>
</dbReference>
<feature type="transmembrane region" description="Helical" evidence="6">
    <location>
        <begin position="43"/>
        <end position="63"/>
    </location>
</feature>
<proteinExistence type="inferred from homology"/>
<evidence type="ECO:0000256" key="3">
    <source>
        <dbReference type="ARBA" id="ARBA00022692"/>
    </source>
</evidence>
<evidence type="ECO:0000256" key="2">
    <source>
        <dbReference type="ARBA" id="ARBA00009166"/>
    </source>
</evidence>
<dbReference type="InterPro" id="IPR019421">
    <property type="entry name" value="7TM_GPCR_serpentine_rcpt_Srd"/>
</dbReference>
<sequence>RSPPSLWSYAVLLANIACIDLAAAIASLLAIIRVVPVSETLAFIYNGPCGFISGFFCNCLVTIDAIVLTHTNFLIAVSFAYRLYVLIHPKIPARRHILCMCLMISVF</sequence>